<dbReference type="AlphaFoldDB" id="A0A086T0Z8"/>
<organism evidence="1 2">
    <name type="scientific">Hapsidospora chrysogenum (strain ATCC 11550 / CBS 779.69 / DSM 880 / IAM 14645 / JCM 23072 / IMI 49137)</name>
    <name type="common">Acremonium chrysogenum</name>
    <dbReference type="NCBI Taxonomy" id="857340"/>
    <lineage>
        <taxon>Eukaryota</taxon>
        <taxon>Fungi</taxon>
        <taxon>Dikarya</taxon>
        <taxon>Ascomycota</taxon>
        <taxon>Pezizomycotina</taxon>
        <taxon>Sordariomycetes</taxon>
        <taxon>Hypocreomycetidae</taxon>
        <taxon>Hypocreales</taxon>
        <taxon>Bionectriaceae</taxon>
        <taxon>Hapsidospora</taxon>
    </lineage>
</organism>
<evidence type="ECO:0000313" key="1">
    <source>
        <dbReference type="EMBL" id="KFH43030.1"/>
    </source>
</evidence>
<evidence type="ECO:0000313" key="2">
    <source>
        <dbReference type="Proteomes" id="UP000029964"/>
    </source>
</evidence>
<dbReference type="Proteomes" id="UP000029964">
    <property type="component" value="Unassembled WGS sequence"/>
</dbReference>
<comment type="caution">
    <text evidence="1">The sequence shown here is derived from an EMBL/GenBank/DDBJ whole genome shotgun (WGS) entry which is preliminary data.</text>
</comment>
<reference evidence="2" key="1">
    <citation type="journal article" date="2014" name="Genome Announc.">
        <title>Genome sequence and annotation of Acremonium chrysogenum, producer of the beta-lactam antibiotic cephalosporin C.</title>
        <authorList>
            <person name="Terfehr D."/>
            <person name="Dahlmann T.A."/>
            <person name="Specht T."/>
            <person name="Zadra I."/>
            <person name="Kuernsteiner H."/>
            <person name="Kueck U."/>
        </authorList>
    </citation>
    <scope>NUCLEOTIDE SEQUENCE [LARGE SCALE GENOMIC DNA]</scope>
    <source>
        <strain evidence="2">ATCC 11550 / CBS 779.69 / DSM 880 / IAM 14645 / JCM 23072 / IMI 49137</strain>
    </source>
</reference>
<name>A0A086T0Z8_HAPC1</name>
<gene>
    <name evidence="1" type="ORF">ACRE_062330</name>
</gene>
<proteinExistence type="predicted"/>
<sequence length="72" mass="7880">MALELVSPESPKITKNARDKIEDTSPLTRFYKMARLLLITLLTAAHMAATSPVPVNSDGLFIHILESGCMPL</sequence>
<dbReference type="HOGENOM" id="CLU_2721631_0_0_1"/>
<dbReference type="EMBL" id="JPKY01000079">
    <property type="protein sequence ID" value="KFH43030.1"/>
    <property type="molecule type" value="Genomic_DNA"/>
</dbReference>
<keyword evidence="2" id="KW-1185">Reference proteome</keyword>
<accession>A0A086T0Z8</accession>
<protein>
    <submittedName>
        <fullName evidence="1">Uncharacterized protein</fullName>
    </submittedName>
</protein>